<dbReference type="EMBL" id="CP014586">
    <property type="protein sequence ID" value="ANZ76375.1"/>
    <property type="molecule type" value="Genomic_DNA"/>
</dbReference>
<proteinExistence type="predicted"/>
<dbReference type="GO" id="GO:0005847">
    <property type="term" value="C:mRNA cleavage and polyadenylation specificity factor complex"/>
    <property type="evidence" value="ECO:0007669"/>
    <property type="project" value="TreeGrafter"/>
</dbReference>
<dbReference type="InterPro" id="IPR021850">
    <property type="entry name" value="Symplekin/Pta1"/>
</dbReference>
<name>A0A1B2JEV5_PICPA</name>
<keyword evidence="6" id="KW-1185">Reference proteome</keyword>
<dbReference type="GO" id="GO:0006397">
    <property type="term" value="P:mRNA processing"/>
    <property type="evidence" value="ECO:0007669"/>
    <property type="project" value="UniProtKB-KW"/>
</dbReference>
<reference evidence="5 6" key="1">
    <citation type="submission" date="2016-02" db="EMBL/GenBank/DDBJ databases">
        <title>Comparative genomic and transcriptomic foundation for Pichia pastoris.</title>
        <authorList>
            <person name="Love K.R."/>
            <person name="Shah K.A."/>
            <person name="Whittaker C.A."/>
            <person name="Wu J."/>
            <person name="Bartlett M.C."/>
            <person name="Ma D."/>
            <person name="Leeson R.L."/>
            <person name="Priest M."/>
            <person name="Young S.K."/>
            <person name="Love J.C."/>
        </authorList>
    </citation>
    <scope>NUCLEOTIDE SEQUENCE [LARGE SCALE GENOMIC DNA]</scope>
    <source>
        <strain evidence="5 6">ATCC 28485</strain>
    </source>
</reference>
<evidence type="ECO:0000256" key="1">
    <source>
        <dbReference type="ARBA" id="ARBA00004123"/>
    </source>
</evidence>
<gene>
    <name evidence="5" type="primary">PTA1</name>
    <name evidence="5" type="ORF">ATY40_BA7503908</name>
</gene>
<dbReference type="PANTHER" id="PTHR15245">
    <property type="entry name" value="SYMPLEKIN-RELATED"/>
    <property type="match status" value="1"/>
</dbReference>
<comment type="subcellular location">
    <subcellularLocation>
        <location evidence="1">Nucleus</location>
    </subcellularLocation>
</comment>
<dbReference type="InterPro" id="IPR011989">
    <property type="entry name" value="ARM-like"/>
</dbReference>
<dbReference type="Proteomes" id="UP000094565">
    <property type="component" value="Chromosome 3"/>
</dbReference>
<evidence type="ECO:0000259" key="4">
    <source>
        <dbReference type="Pfam" id="PF11935"/>
    </source>
</evidence>
<dbReference type="OrthoDB" id="331600at2759"/>
<protein>
    <submittedName>
        <fullName evidence="5">BA75_03908T0</fullName>
    </submittedName>
</protein>
<dbReference type="Pfam" id="PF11935">
    <property type="entry name" value="SYMPK_PTA1_N"/>
    <property type="match status" value="1"/>
</dbReference>
<accession>A0A1B2JEV5</accession>
<keyword evidence="2" id="KW-0507">mRNA processing</keyword>
<feature type="domain" description="Symplekin/Pta1 N-terminal" evidence="4">
    <location>
        <begin position="96"/>
        <end position="322"/>
    </location>
</feature>
<dbReference type="PANTHER" id="PTHR15245:SF20">
    <property type="entry name" value="SYMPLEKIN"/>
    <property type="match status" value="1"/>
</dbReference>
<evidence type="ECO:0000256" key="3">
    <source>
        <dbReference type="ARBA" id="ARBA00023242"/>
    </source>
</evidence>
<dbReference type="InterPro" id="IPR032460">
    <property type="entry name" value="Symplekin/Pta1_N"/>
</dbReference>
<sequence>METQISSLISAREVAFQKPQLYTDIFHNLLPFIYNQNTTLQTLVIDFLKESFVDGKLGEELQLQLADEMLQPLSYLISSKSHLELPRAPSPANFIKIVQLTNHIYPILFKKCLSNPQMQGLESKWDQLQSLRDNLIQRFGTAYPLLPLNPESDAYRSTRSNITLVMFITNVLSILSIAPPKDPRAARARKLKNIPEDLSIVSIPSDHKFLNMTRLEVEGRQMLDILFDALNDSRIIHSPLFCVITNRLLTLFKKRPGLVSVKLFDFMIAYESMNKEDPLFESNQLKMRLIRRFNDRILKVMIGYCLNKSFVKDPKLLKRFQNKFTYYQGMFEDQRKRGLLNPDSHEIKREEKRAEFKKKKITGNESLEEQLQNNPSESPLFYYNSSPITPDLSYSSLYSLISPNNKLASFNMSELPQNILIDMIAYSLQNTTTRKLVKGLEIISDRFQNVMKFQQNYTISQDQDIQIANVPDSVKREDDKDLQDDYNPDLVYELPLPNYMTFKDQKKQLLKIISQFMDLAQLDYKHPILSDVSNDDSLNGVALSSWKENTWLVFLTRLATRGLCNAQHTNEDGTVENLSDLVREAIFTYFTADIRGRIDVVIDWLNEEWICEVTRNSRQGNEVPDTPVYNAWGSKVLDNIIPFMENSDRKIFLRLLSELPSLNEQMVEKIKSLCLDPIRYKFGFVSLQFLIMFRPPLKDVSVDLFRKLYQETDLDDLKAECLSYLKKYCPGEYS</sequence>
<evidence type="ECO:0000313" key="5">
    <source>
        <dbReference type="EMBL" id="ANZ76375.1"/>
    </source>
</evidence>
<evidence type="ECO:0000256" key="2">
    <source>
        <dbReference type="ARBA" id="ARBA00022664"/>
    </source>
</evidence>
<keyword evidence="3" id="KW-0539">Nucleus</keyword>
<dbReference type="Gene3D" id="1.25.10.10">
    <property type="entry name" value="Leucine-rich Repeat Variant"/>
    <property type="match status" value="1"/>
</dbReference>
<evidence type="ECO:0000313" key="6">
    <source>
        <dbReference type="Proteomes" id="UP000094565"/>
    </source>
</evidence>
<organism evidence="5 6">
    <name type="scientific">Komagataella pastoris</name>
    <name type="common">Yeast</name>
    <name type="synonym">Pichia pastoris</name>
    <dbReference type="NCBI Taxonomy" id="4922"/>
    <lineage>
        <taxon>Eukaryota</taxon>
        <taxon>Fungi</taxon>
        <taxon>Dikarya</taxon>
        <taxon>Ascomycota</taxon>
        <taxon>Saccharomycotina</taxon>
        <taxon>Pichiomycetes</taxon>
        <taxon>Pichiales</taxon>
        <taxon>Pichiaceae</taxon>
        <taxon>Komagataella</taxon>
    </lineage>
</organism>
<dbReference type="AlphaFoldDB" id="A0A1B2JEV5"/>